<comment type="caution">
    <text evidence="2">The sequence shown here is derived from an EMBL/GenBank/DDBJ whole genome shotgun (WGS) entry which is preliminary data.</text>
</comment>
<gene>
    <name evidence="2" type="ORF">GALL_357620</name>
</gene>
<feature type="region of interest" description="Disordered" evidence="1">
    <location>
        <begin position="1"/>
        <end position="29"/>
    </location>
</feature>
<evidence type="ECO:0000313" key="2">
    <source>
        <dbReference type="EMBL" id="OIQ82448.1"/>
    </source>
</evidence>
<proteinExistence type="predicted"/>
<dbReference type="EMBL" id="MLJW01000803">
    <property type="protein sequence ID" value="OIQ82448.1"/>
    <property type="molecule type" value="Genomic_DNA"/>
</dbReference>
<name>A0A1J5QG61_9ZZZZ</name>
<organism evidence="2">
    <name type="scientific">mine drainage metagenome</name>
    <dbReference type="NCBI Taxonomy" id="410659"/>
    <lineage>
        <taxon>unclassified sequences</taxon>
        <taxon>metagenomes</taxon>
        <taxon>ecological metagenomes</taxon>
    </lineage>
</organism>
<evidence type="ECO:0000256" key="1">
    <source>
        <dbReference type="SAM" id="MobiDB-lite"/>
    </source>
</evidence>
<protein>
    <submittedName>
        <fullName evidence="2">Uncharacterized protein</fullName>
    </submittedName>
</protein>
<dbReference type="AlphaFoldDB" id="A0A1J5QG61"/>
<reference evidence="2" key="1">
    <citation type="submission" date="2016-10" db="EMBL/GenBank/DDBJ databases">
        <title>Sequence of Gallionella enrichment culture.</title>
        <authorList>
            <person name="Poehlein A."/>
            <person name="Muehling M."/>
            <person name="Daniel R."/>
        </authorList>
    </citation>
    <scope>NUCLEOTIDE SEQUENCE</scope>
</reference>
<accession>A0A1J5QG61</accession>
<sequence length="45" mass="4994">MRLMTTAMDAGRGLPRRKSRRAALQTPFHTPRMITASLPPAEVDS</sequence>